<evidence type="ECO:0000256" key="1">
    <source>
        <dbReference type="SAM" id="Phobius"/>
    </source>
</evidence>
<proteinExistence type="predicted"/>
<protein>
    <submittedName>
        <fullName evidence="2">Uncharacterized protein</fullName>
    </submittedName>
</protein>
<dbReference type="EMBL" id="OCST01000003">
    <property type="protein sequence ID" value="SOE65383.1"/>
    <property type="molecule type" value="Genomic_DNA"/>
</dbReference>
<dbReference type="Proteomes" id="UP000219440">
    <property type="component" value="Unassembled WGS sequence"/>
</dbReference>
<keyword evidence="1" id="KW-0472">Membrane</keyword>
<dbReference type="AlphaFoldDB" id="A0A2C8ZKD0"/>
<evidence type="ECO:0000313" key="2">
    <source>
        <dbReference type="EMBL" id="SOE65383.1"/>
    </source>
</evidence>
<reference evidence="2 3" key="1">
    <citation type="submission" date="2017-09" db="EMBL/GenBank/DDBJ databases">
        <authorList>
            <person name="Ehlers B."/>
            <person name="Leendertz F.H."/>
        </authorList>
    </citation>
    <scope>NUCLEOTIDE SEQUENCE [LARGE SCALE GENOMIC DNA]</scope>
    <source>
        <strain evidence="2 3">CGMCC 1.05381</strain>
    </source>
</reference>
<organism evidence="2 3">
    <name type="scientific">Salinibacterium xinjiangense</name>
    <dbReference type="NCBI Taxonomy" id="386302"/>
    <lineage>
        <taxon>Bacteria</taxon>
        <taxon>Bacillati</taxon>
        <taxon>Actinomycetota</taxon>
        <taxon>Actinomycetes</taxon>
        <taxon>Micrococcales</taxon>
        <taxon>Microbacteriaceae</taxon>
        <taxon>Salinibacterium</taxon>
    </lineage>
</organism>
<keyword evidence="3" id="KW-1185">Reference proteome</keyword>
<sequence>MTDFEPAPLPEQKVRARPGFGRILLASLGIILVVALGGAGAWVLTHQQRVSDQFVVWQYEPTATIAAYAERSTMTGEGRFLFYASRPSIESTESFDTHCASDIEDVGILGCYVHGDRKIFLFNVTDDRLDGLEEVVAAHEMLHAAWDRMSDTDHAAISPLLEAEASARAGDPAFVKTMEYYAKAEPGERLNELHSIVGTEFADISPELESHYATFFGERQALVQLHLTSDAVFTERQVAISNIVDQTTTLKSSIDADYISYNSGYDSLNADITSFNLQADEGGYFTQREFDDRREELVIRQADLDTLYTSIAERVTQYDGLVAQLDDLNAEVTELNQSINIRPRTEGDS</sequence>
<keyword evidence="1" id="KW-0812">Transmembrane</keyword>
<name>A0A2C8ZKD0_9MICO</name>
<feature type="transmembrane region" description="Helical" evidence="1">
    <location>
        <begin position="23"/>
        <end position="44"/>
    </location>
</feature>
<gene>
    <name evidence="2" type="ORF">SAMN06296378_1549</name>
</gene>
<accession>A0A2C8ZKD0</accession>
<evidence type="ECO:0000313" key="3">
    <source>
        <dbReference type="Proteomes" id="UP000219440"/>
    </source>
</evidence>
<dbReference type="RefSeq" id="WP_229671204.1">
    <property type="nucleotide sequence ID" value="NZ_BMLC01000001.1"/>
</dbReference>
<keyword evidence="1" id="KW-1133">Transmembrane helix</keyword>